<evidence type="ECO:0000313" key="1">
    <source>
        <dbReference type="EMBL" id="TBM28541.1"/>
    </source>
</evidence>
<dbReference type="EMBL" id="SITD01000045">
    <property type="protein sequence ID" value="TBM28541.1"/>
    <property type="molecule type" value="Genomic_DNA"/>
</dbReference>
<name>A0A4Q9ES74_9GAMM</name>
<organism evidence="1 2">
    <name type="scientific">Hafnia paralvei</name>
    <dbReference type="NCBI Taxonomy" id="546367"/>
    <lineage>
        <taxon>Bacteria</taxon>
        <taxon>Pseudomonadati</taxon>
        <taxon>Pseudomonadota</taxon>
        <taxon>Gammaproteobacteria</taxon>
        <taxon>Enterobacterales</taxon>
        <taxon>Hafniaceae</taxon>
        <taxon>Hafnia</taxon>
    </lineage>
</organism>
<comment type="caution">
    <text evidence="1">The sequence shown here is derived from an EMBL/GenBank/DDBJ whole genome shotgun (WGS) entry which is preliminary data.</text>
</comment>
<dbReference type="Proteomes" id="UP000293380">
    <property type="component" value="Unassembled WGS sequence"/>
</dbReference>
<reference evidence="1 2" key="1">
    <citation type="submission" date="2019-02" db="EMBL/GenBank/DDBJ databases">
        <title>Comparative genomic analysis of the Hafnia genus genomes.</title>
        <authorList>
            <person name="Zhiqiu Y."/>
            <person name="Chao Y."/>
            <person name="Yuhui D."/>
            <person name="Di H."/>
            <person name="Bin L."/>
        </authorList>
    </citation>
    <scope>NUCLEOTIDE SEQUENCE [LARGE SCALE GENOMIC DNA]</scope>
    <source>
        <strain evidence="1 2">PCM_1194</strain>
    </source>
</reference>
<sequence length="69" mass="7858">MTLKPDSQNKEGGMTHKARMQSLLGSRYVTCPGCQQRIRGQLYSMLNQCQTWCPRCKKNVDSCVTTCEK</sequence>
<accession>A0A4Q9ES74</accession>
<protein>
    <submittedName>
        <fullName evidence="1">Uncharacterized protein</fullName>
    </submittedName>
</protein>
<proteinExistence type="predicted"/>
<dbReference type="AlphaFoldDB" id="A0A4Q9ES74"/>
<evidence type="ECO:0000313" key="2">
    <source>
        <dbReference type="Proteomes" id="UP000293380"/>
    </source>
</evidence>
<gene>
    <name evidence="1" type="ORF">EYY89_07965</name>
</gene>